<dbReference type="PANTHER" id="PTHR46236:SF35">
    <property type="entry name" value="MATH DOMAIN-CONTAINING PROTEIN"/>
    <property type="match status" value="1"/>
</dbReference>
<dbReference type="InterPro" id="IPR008974">
    <property type="entry name" value="TRAF-like"/>
</dbReference>
<dbReference type="AlphaFoldDB" id="A0AAE1MIQ3"/>
<reference evidence="4" key="1">
    <citation type="submission" date="2023-10" db="EMBL/GenBank/DDBJ databases">
        <title>Chromosome-level genome of the transformable northern wattle, Acacia crassicarpa.</title>
        <authorList>
            <person name="Massaro I."/>
            <person name="Sinha N.R."/>
            <person name="Poethig S."/>
            <person name="Leichty A.R."/>
        </authorList>
    </citation>
    <scope>NUCLEOTIDE SEQUENCE</scope>
    <source>
        <strain evidence="4">Acra3RX</strain>
        <tissue evidence="4">Leaf</tissue>
    </source>
</reference>
<accession>A0AAE1MIQ3</accession>
<dbReference type="SUPFAM" id="SSF49599">
    <property type="entry name" value="TRAF domain-like"/>
    <property type="match status" value="1"/>
</dbReference>
<dbReference type="Proteomes" id="UP001293593">
    <property type="component" value="Unassembled WGS sequence"/>
</dbReference>
<organism evidence="4 5">
    <name type="scientific">Acacia crassicarpa</name>
    <name type="common">northern wattle</name>
    <dbReference type="NCBI Taxonomy" id="499986"/>
    <lineage>
        <taxon>Eukaryota</taxon>
        <taxon>Viridiplantae</taxon>
        <taxon>Streptophyta</taxon>
        <taxon>Embryophyta</taxon>
        <taxon>Tracheophyta</taxon>
        <taxon>Spermatophyta</taxon>
        <taxon>Magnoliopsida</taxon>
        <taxon>eudicotyledons</taxon>
        <taxon>Gunneridae</taxon>
        <taxon>Pentapetalae</taxon>
        <taxon>rosids</taxon>
        <taxon>fabids</taxon>
        <taxon>Fabales</taxon>
        <taxon>Fabaceae</taxon>
        <taxon>Caesalpinioideae</taxon>
        <taxon>mimosoid clade</taxon>
        <taxon>Acacieae</taxon>
        <taxon>Acacia</taxon>
    </lineage>
</organism>
<keyword evidence="5" id="KW-1185">Reference proteome</keyword>
<keyword evidence="1 2" id="KW-0175">Coiled coil</keyword>
<feature type="coiled-coil region" evidence="2">
    <location>
        <begin position="247"/>
        <end position="288"/>
    </location>
</feature>
<name>A0AAE1MIQ3_9FABA</name>
<dbReference type="Pfam" id="PF22486">
    <property type="entry name" value="MATH_2"/>
    <property type="match status" value="1"/>
</dbReference>
<comment type="caution">
    <text evidence="4">The sequence shown here is derived from an EMBL/GenBank/DDBJ whole genome shotgun (WGS) entry which is preliminary data.</text>
</comment>
<dbReference type="CDD" id="cd00121">
    <property type="entry name" value="MATH"/>
    <property type="match status" value="1"/>
</dbReference>
<dbReference type="InterPro" id="IPR050804">
    <property type="entry name" value="MCC"/>
</dbReference>
<evidence type="ECO:0000256" key="2">
    <source>
        <dbReference type="SAM" id="Coils"/>
    </source>
</evidence>
<evidence type="ECO:0000256" key="1">
    <source>
        <dbReference type="ARBA" id="ARBA00023054"/>
    </source>
</evidence>
<dbReference type="Gene3D" id="2.60.210.10">
    <property type="entry name" value="Apoptosis, Tumor Necrosis Factor Receptor Associated Protein 2, Chain A"/>
    <property type="match status" value="1"/>
</dbReference>
<feature type="domain" description="MATH" evidence="3">
    <location>
        <begin position="1"/>
        <end position="126"/>
    </location>
</feature>
<proteinExistence type="predicted"/>
<dbReference type="EMBL" id="JAWXYG010000009">
    <property type="protein sequence ID" value="KAK4263333.1"/>
    <property type="molecule type" value="Genomic_DNA"/>
</dbReference>
<dbReference type="PANTHER" id="PTHR46236">
    <property type="entry name" value="TRAF-LIKE SUPERFAMILY PROTEIN"/>
    <property type="match status" value="1"/>
</dbReference>
<evidence type="ECO:0000313" key="4">
    <source>
        <dbReference type="EMBL" id="KAK4263333.1"/>
    </source>
</evidence>
<sequence>MAWTVRNFSTLTFNIRYYPEVFTANHCAWRLVISRGEINNNMSLAIYLQSTDASSLPQGCSIWAAYGITVTNQISRNESLTYGDPGRKPRKFCANSTSWGYPSFMPLHELQWPYIWNDTCMIEVELFSVTFEGFEPPSHPKDDFKDLGKIEKSFVPLLEEVCLWHPSSLDCIKNKSRRFNKWTFIALGRVLQFLKNKKWKDMNEEACQQLQHLWEELEMFRLDLSWLEPLVESALNMKGYHEKIEKVKKLKQDLVVTETKMNIIKEKLAHTEQNAEMIRKELVNIEEDFEERDLDAKIGYMQKFGVDM</sequence>
<evidence type="ECO:0000313" key="5">
    <source>
        <dbReference type="Proteomes" id="UP001293593"/>
    </source>
</evidence>
<dbReference type="InterPro" id="IPR002083">
    <property type="entry name" value="MATH/TRAF_dom"/>
</dbReference>
<protein>
    <recommendedName>
        <fullName evidence="3">MATH domain-containing protein</fullName>
    </recommendedName>
</protein>
<evidence type="ECO:0000259" key="3">
    <source>
        <dbReference type="PROSITE" id="PS50144"/>
    </source>
</evidence>
<dbReference type="PROSITE" id="PS50144">
    <property type="entry name" value="MATH"/>
    <property type="match status" value="1"/>
</dbReference>
<gene>
    <name evidence="4" type="ORF">QN277_028760</name>
</gene>